<dbReference type="PANTHER" id="PTHR43298:SF2">
    <property type="entry name" value="FMN_FAD EXPORTER YEEO-RELATED"/>
    <property type="match status" value="1"/>
</dbReference>
<dbReference type="Pfam" id="PF01554">
    <property type="entry name" value="MatE"/>
    <property type="match status" value="2"/>
</dbReference>
<evidence type="ECO:0000256" key="1">
    <source>
        <dbReference type="ARBA" id="ARBA00003408"/>
    </source>
</evidence>
<keyword evidence="11 13" id="KW-0472">Membrane</keyword>
<dbReference type="InterPro" id="IPR050222">
    <property type="entry name" value="MATE_MdtK"/>
</dbReference>
<dbReference type="InterPro" id="IPR048279">
    <property type="entry name" value="MdtK-like"/>
</dbReference>
<evidence type="ECO:0000256" key="8">
    <source>
        <dbReference type="ARBA" id="ARBA00022692"/>
    </source>
</evidence>
<comment type="function">
    <text evidence="1">Multidrug efflux pump.</text>
</comment>
<organism evidence="14 15">
    <name type="scientific">Candidatus Pullichristensenella excrementigallinarum</name>
    <dbReference type="NCBI Taxonomy" id="2840907"/>
    <lineage>
        <taxon>Bacteria</taxon>
        <taxon>Bacillati</taxon>
        <taxon>Bacillota</taxon>
        <taxon>Clostridia</taxon>
        <taxon>Candidatus Pullichristensenella</taxon>
    </lineage>
</organism>
<feature type="transmembrane region" description="Helical" evidence="13">
    <location>
        <begin position="195"/>
        <end position="216"/>
    </location>
</feature>
<evidence type="ECO:0000256" key="2">
    <source>
        <dbReference type="ARBA" id="ARBA00004651"/>
    </source>
</evidence>
<evidence type="ECO:0000256" key="11">
    <source>
        <dbReference type="ARBA" id="ARBA00023136"/>
    </source>
</evidence>
<dbReference type="PANTHER" id="PTHR43298">
    <property type="entry name" value="MULTIDRUG RESISTANCE PROTEIN NORM-RELATED"/>
    <property type="match status" value="1"/>
</dbReference>
<dbReference type="CDD" id="cd13138">
    <property type="entry name" value="MATE_yoeA_like"/>
    <property type="match status" value="1"/>
</dbReference>
<comment type="caution">
    <text evidence="14">The sequence shown here is derived from an EMBL/GenBank/DDBJ whole genome shotgun (WGS) entry which is preliminary data.</text>
</comment>
<comment type="subcellular location">
    <subcellularLocation>
        <location evidence="2">Cell membrane</location>
        <topology evidence="2">Multi-pass membrane protein</topology>
    </subcellularLocation>
</comment>
<evidence type="ECO:0000256" key="6">
    <source>
        <dbReference type="ARBA" id="ARBA00022449"/>
    </source>
</evidence>
<evidence type="ECO:0000256" key="4">
    <source>
        <dbReference type="ARBA" id="ARBA00020268"/>
    </source>
</evidence>
<dbReference type="GO" id="GO:0015297">
    <property type="term" value="F:antiporter activity"/>
    <property type="evidence" value="ECO:0007669"/>
    <property type="project" value="UniProtKB-KW"/>
</dbReference>
<evidence type="ECO:0000256" key="12">
    <source>
        <dbReference type="ARBA" id="ARBA00031636"/>
    </source>
</evidence>
<proteinExistence type="inferred from homology"/>
<dbReference type="GO" id="GO:0005886">
    <property type="term" value="C:plasma membrane"/>
    <property type="evidence" value="ECO:0007669"/>
    <property type="project" value="UniProtKB-SubCell"/>
</dbReference>
<evidence type="ECO:0000256" key="5">
    <source>
        <dbReference type="ARBA" id="ARBA00022448"/>
    </source>
</evidence>
<keyword evidence="7" id="KW-1003">Cell membrane</keyword>
<dbReference type="Proteomes" id="UP000824072">
    <property type="component" value="Unassembled WGS sequence"/>
</dbReference>
<feature type="transmembrane region" description="Helical" evidence="13">
    <location>
        <begin position="141"/>
        <end position="161"/>
    </location>
</feature>
<reference evidence="14" key="1">
    <citation type="submission" date="2020-10" db="EMBL/GenBank/DDBJ databases">
        <authorList>
            <person name="Gilroy R."/>
        </authorList>
    </citation>
    <scope>NUCLEOTIDE SEQUENCE</scope>
    <source>
        <strain evidence="14">ChiHcec3-11533</strain>
    </source>
</reference>
<evidence type="ECO:0000313" key="14">
    <source>
        <dbReference type="EMBL" id="HIU33624.1"/>
    </source>
</evidence>
<keyword evidence="9 13" id="KW-1133">Transmembrane helix</keyword>
<evidence type="ECO:0000256" key="10">
    <source>
        <dbReference type="ARBA" id="ARBA00023065"/>
    </source>
</evidence>
<name>A0A9D1LBG9_9FIRM</name>
<keyword evidence="10" id="KW-0406">Ion transport</keyword>
<feature type="transmembrane region" description="Helical" evidence="13">
    <location>
        <begin position="237"/>
        <end position="260"/>
    </location>
</feature>
<protein>
    <recommendedName>
        <fullName evidence="4">Probable multidrug resistance protein NorM</fullName>
    </recommendedName>
    <alternativeName>
        <fullName evidence="12">Multidrug-efflux transporter</fullName>
    </alternativeName>
</protein>
<accession>A0A9D1LBG9</accession>
<feature type="transmembrane region" description="Helical" evidence="13">
    <location>
        <begin position="422"/>
        <end position="446"/>
    </location>
</feature>
<feature type="transmembrane region" description="Helical" evidence="13">
    <location>
        <begin position="41"/>
        <end position="62"/>
    </location>
</feature>
<feature type="transmembrane region" description="Helical" evidence="13">
    <location>
        <begin position="168"/>
        <end position="189"/>
    </location>
</feature>
<feature type="transmembrane region" description="Helical" evidence="13">
    <location>
        <begin position="319"/>
        <end position="344"/>
    </location>
</feature>
<feature type="transmembrane region" description="Helical" evidence="13">
    <location>
        <begin position="364"/>
        <end position="385"/>
    </location>
</feature>
<evidence type="ECO:0000256" key="9">
    <source>
        <dbReference type="ARBA" id="ARBA00022989"/>
    </source>
</evidence>
<evidence type="ECO:0000256" key="13">
    <source>
        <dbReference type="SAM" id="Phobius"/>
    </source>
</evidence>
<sequence length="461" mass="49708">MQFKARNMTEGNPLRLILSLSLPLMLGNACQQLYTVADTAIVGRALGSNALAALGAVSWFNWMMLSFIQGLSEGFCIRMAQEYGAGNLPGLRKTIGNSCVLSAIAAAILTVAGLLSIRFVLEILETPPEILPLSTRYIRMLFFATPVVMAFNLCSSILRALGDGRTPLLAMLVASGINIGLDLLLVVVFPCGVAGAALATVIAQAFSVLFCLRALAKNRIFLLRKEDFRLERKLDWILIRLGLPVALQNAIISVGGMIVQKVVNGFSVAFIAGYSATNKLYGVLEVAATSFGYSMSTYVGQNLGAREFSRIRSGVRAGVLAALATSAVIGGSMLLFGREILSLFVKVNVEDLREAAQAAQALDVAFEFLSLMSMCLPILYILYVYRSSLQGSGDTLTPMLSGVVEFIMRVSAAIWLSKKIGYSGVFYAEVLAWAGADLILVSMWYVRSWRISRGKSSVILS</sequence>
<keyword evidence="5" id="KW-0813">Transport</keyword>
<reference evidence="14" key="2">
    <citation type="journal article" date="2021" name="PeerJ">
        <title>Extensive microbial diversity within the chicken gut microbiome revealed by metagenomics and culture.</title>
        <authorList>
            <person name="Gilroy R."/>
            <person name="Ravi A."/>
            <person name="Getino M."/>
            <person name="Pursley I."/>
            <person name="Horton D.L."/>
            <person name="Alikhan N.F."/>
            <person name="Baker D."/>
            <person name="Gharbi K."/>
            <person name="Hall N."/>
            <person name="Watson M."/>
            <person name="Adriaenssens E.M."/>
            <person name="Foster-Nyarko E."/>
            <person name="Jarju S."/>
            <person name="Secka A."/>
            <person name="Antonio M."/>
            <person name="Oren A."/>
            <person name="Chaudhuri R.R."/>
            <person name="La Ragione R."/>
            <person name="Hildebrand F."/>
            <person name="Pallen M.J."/>
        </authorList>
    </citation>
    <scope>NUCLEOTIDE SEQUENCE</scope>
    <source>
        <strain evidence="14">ChiHcec3-11533</strain>
    </source>
</reference>
<feature type="transmembrane region" description="Helical" evidence="13">
    <location>
        <begin position="99"/>
        <end position="121"/>
    </location>
</feature>
<dbReference type="GO" id="GO:0042910">
    <property type="term" value="F:xenobiotic transmembrane transporter activity"/>
    <property type="evidence" value="ECO:0007669"/>
    <property type="project" value="InterPro"/>
</dbReference>
<evidence type="ECO:0000313" key="15">
    <source>
        <dbReference type="Proteomes" id="UP000824072"/>
    </source>
</evidence>
<keyword evidence="6" id="KW-0050">Antiport</keyword>
<evidence type="ECO:0000256" key="7">
    <source>
        <dbReference type="ARBA" id="ARBA00022475"/>
    </source>
</evidence>
<dbReference type="NCBIfam" id="TIGR00797">
    <property type="entry name" value="matE"/>
    <property type="match status" value="1"/>
</dbReference>
<evidence type="ECO:0000256" key="3">
    <source>
        <dbReference type="ARBA" id="ARBA00010199"/>
    </source>
</evidence>
<dbReference type="EMBL" id="DVMU01000080">
    <property type="protein sequence ID" value="HIU33624.1"/>
    <property type="molecule type" value="Genomic_DNA"/>
</dbReference>
<comment type="similarity">
    <text evidence="3">Belongs to the multi antimicrobial extrusion (MATE) (TC 2.A.66.1) family.</text>
</comment>
<dbReference type="PIRSF" id="PIRSF006603">
    <property type="entry name" value="DinF"/>
    <property type="match status" value="1"/>
</dbReference>
<gene>
    <name evidence="14" type="ORF">IAB02_03590</name>
</gene>
<dbReference type="InterPro" id="IPR002528">
    <property type="entry name" value="MATE_fam"/>
</dbReference>
<keyword evidence="8 13" id="KW-0812">Transmembrane</keyword>
<dbReference type="AlphaFoldDB" id="A0A9D1LBG9"/>
<dbReference type="GO" id="GO:0006811">
    <property type="term" value="P:monoatomic ion transport"/>
    <property type="evidence" value="ECO:0007669"/>
    <property type="project" value="UniProtKB-KW"/>
</dbReference>